<dbReference type="GO" id="GO:0046540">
    <property type="term" value="C:U4/U6 x U5 tri-snRNP complex"/>
    <property type="evidence" value="ECO:0007669"/>
    <property type="project" value="InterPro"/>
</dbReference>
<sequence>MMENAQREIEERKRKLENMKLNKLPNIPAAAIAAAMTVNAKNSSAGKAIDDESKNATSGITEVKGAAGPSVISDIERSKKIAKLQEQIRAKLSGTLANVLPQQPPADKPKPLILDAEGRTVDGSGRTIVVPQLTPTLKANIRAKKRENTRNLQASERTALDASNETQFHDDRIVLKPAMNHREAFIFQFFLPKKKGVSYDAKTAVKHGKKNRKKFVLD</sequence>
<dbReference type="EnsemblMetazoa" id="ACUA004146-RA">
    <property type="protein sequence ID" value="ACUA004146-PA"/>
    <property type="gene ID" value="ACUA004146"/>
</dbReference>
<protein>
    <recommendedName>
        <fullName evidence="3">Pre-mRNA-splicing factor 3 domain-containing protein</fullName>
    </recommendedName>
</protein>
<keyword evidence="2" id="KW-1185">Reference proteome</keyword>
<dbReference type="PANTHER" id="PTHR14212:SF0">
    <property type="entry name" value="U4_U6 SMALL NUCLEAR RIBONUCLEOPROTEIN PRP3"/>
    <property type="match status" value="1"/>
</dbReference>
<dbReference type="VEuPathDB" id="VectorBase:ACUA004146"/>
<reference evidence="2" key="1">
    <citation type="submission" date="2013-09" db="EMBL/GenBank/DDBJ databases">
        <title>The Genome Sequence of Anopheles culicifacies species A.</title>
        <authorList>
            <consortium name="The Broad Institute Genomics Platform"/>
            <person name="Neafsey D.E."/>
            <person name="Besansky N."/>
            <person name="Howell P."/>
            <person name="Walton C."/>
            <person name="Young S.K."/>
            <person name="Zeng Q."/>
            <person name="Gargeya S."/>
            <person name="Fitzgerald M."/>
            <person name="Haas B."/>
            <person name="Abouelleil A."/>
            <person name="Allen A.W."/>
            <person name="Alvarado L."/>
            <person name="Arachchi H.M."/>
            <person name="Berlin A.M."/>
            <person name="Chapman S.B."/>
            <person name="Gainer-Dewar J."/>
            <person name="Goldberg J."/>
            <person name="Griggs A."/>
            <person name="Gujja S."/>
            <person name="Hansen M."/>
            <person name="Howarth C."/>
            <person name="Imamovic A."/>
            <person name="Ireland A."/>
            <person name="Larimer J."/>
            <person name="McCowan C."/>
            <person name="Murphy C."/>
            <person name="Pearson M."/>
            <person name="Poon T.W."/>
            <person name="Priest M."/>
            <person name="Roberts A."/>
            <person name="Saif S."/>
            <person name="Shea T."/>
            <person name="Sisk P."/>
            <person name="Sykes S."/>
            <person name="Wortman J."/>
            <person name="Nusbaum C."/>
            <person name="Birren B."/>
        </authorList>
    </citation>
    <scope>NUCLEOTIDE SEQUENCE [LARGE SCALE GENOMIC DNA]</scope>
    <source>
        <strain evidence="2">A-37</strain>
    </source>
</reference>
<dbReference type="PANTHER" id="PTHR14212">
    <property type="entry name" value="U4/U6-ASSOCIATED RNA SPLICING FACTOR-RELATED"/>
    <property type="match status" value="1"/>
</dbReference>
<name>A0A182LX82_9DIPT</name>
<dbReference type="EMBL" id="AXCM01004329">
    <property type="status" value="NOT_ANNOTATED_CDS"/>
    <property type="molecule type" value="Genomic_DNA"/>
</dbReference>
<accession>A0A182LX82</accession>
<dbReference type="AlphaFoldDB" id="A0A182LX82"/>
<organism evidence="1 2">
    <name type="scientific">Anopheles culicifacies</name>
    <dbReference type="NCBI Taxonomy" id="139723"/>
    <lineage>
        <taxon>Eukaryota</taxon>
        <taxon>Metazoa</taxon>
        <taxon>Ecdysozoa</taxon>
        <taxon>Arthropoda</taxon>
        <taxon>Hexapoda</taxon>
        <taxon>Insecta</taxon>
        <taxon>Pterygota</taxon>
        <taxon>Neoptera</taxon>
        <taxon>Endopterygota</taxon>
        <taxon>Diptera</taxon>
        <taxon>Nematocera</taxon>
        <taxon>Culicoidea</taxon>
        <taxon>Culicidae</taxon>
        <taxon>Anophelinae</taxon>
        <taxon>Anopheles</taxon>
        <taxon>culicifacies species complex</taxon>
    </lineage>
</organism>
<dbReference type="STRING" id="139723.A0A182LX82"/>
<proteinExistence type="predicted"/>
<evidence type="ECO:0000313" key="2">
    <source>
        <dbReference type="Proteomes" id="UP000075883"/>
    </source>
</evidence>
<reference evidence="1" key="2">
    <citation type="submission" date="2020-05" db="UniProtKB">
        <authorList>
            <consortium name="EnsemblMetazoa"/>
        </authorList>
    </citation>
    <scope>IDENTIFICATION</scope>
    <source>
        <strain evidence="1">A-37</strain>
    </source>
</reference>
<dbReference type="Proteomes" id="UP000075883">
    <property type="component" value="Unassembled WGS sequence"/>
</dbReference>
<evidence type="ECO:0000313" key="1">
    <source>
        <dbReference type="EnsemblMetazoa" id="ACUA004146-PA"/>
    </source>
</evidence>
<dbReference type="InterPro" id="IPR027104">
    <property type="entry name" value="Prp3"/>
</dbReference>
<dbReference type="GO" id="GO:0000398">
    <property type="term" value="P:mRNA splicing, via spliceosome"/>
    <property type="evidence" value="ECO:0007669"/>
    <property type="project" value="InterPro"/>
</dbReference>
<evidence type="ECO:0008006" key="3">
    <source>
        <dbReference type="Google" id="ProtNLM"/>
    </source>
</evidence>